<evidence type="ECO:0000313" key="12">
    <source>
        <dbReference type="Proteomes" id="UP001159405"/>
    </source>
</evidence>
<dbReference type="PANTHER" id="PTHR31553:SF1">
    <property type="entry name" value="NF-KAPPA-B ESSENTIAL MODULATOR"/>
    <property type="match status" value="1"/>
</dbReference>
<keyword evidence="5" id="KW-0862">Zinc</keyword>
<organism evidence="11 12">
    <name type="scientific">Porites lobata</name>
    <dbReference type="NCBI Taxonomy" id="104759"/>
    <lineage>
        <taxon>Eukaryota</taxon>
        <taxon>Metazoa</taxon>
        <taxon>Cnidaria</taxon>
        <taxon>Anthozoa</taxon>
        <taxon>Hexacorallia</taxon>
        <taxon>Scleractinia</taxon>
        <taxon>Fungiina</taxon>
        <taxon>Poritidae</taxon>
        <taxon>Porites</taxon>
    </lineage>
</organism>
<dbReference type="Proteomes" id="UP001159405">
    <property type="component" value="Unassembled WGS sequence"/>
</dbReference>
<evidence type="ECO:0000256" key="1">
    <source>
        <dbReference type="ARBA" id="ARBA00004496"/>
    </source>
</evidence>
<feature type="compositionally biased region" description="Polar residues" evidence="9">
    <location>
        <begin position="67"/>
        <end position="77"/>
    </location>
</feature>
<protein>
    <recommendedName>
        <fullName evidence="10">CCHC NOA-type domain-containing protein</fullName>
    </recommendedName>
</protein>
<feature type="domain" description="CCHC NOA-type" evidence="10">
    <location>
        <begin position="1081"/>
        <end position="1111"/>
    </location>
</feature>
<feature type="coiled-coil region" evidence="8">
    <location>
        <begin position="452"/>
        <end position="556"/>
    </location>
</feature>
<evidence type="ECO:0000256" key="9">
    <source>
        <dbReference type="SAM" id="MobiDB-lite"/>
    </source>
</evidence>
<keyword evidence="6 8" id="KW-0175">Coiled coil</keyword>
<evidence type="ECO:0000256" key="2">
    <source>
        <dbReference type="ARBA" id="ARBA00022490"/>
    </source>
</evidence>
<evidence type="ECO:0000313" key="11">
    <source>
        <dbReference type="EMBL" id="CAH3039007.1"/>
    </source>
</evidence>
<evidence type="ECO:0000256" key="3">
    <source>
        <dbReference type="ARBA" id="ARBA00022723"/>
    </source>
</evidence>
<evidence type="ECO:0000259" key="10">
    <source>
        <dbReference type="PROSITE" id="PS51801"/>
    </source>
</evidence>
<dbReference type="EMBL" id="CALNXK010000007">
    <property type="protein sequence ID" value="CAH3039007.1"/>
    <property type="molecule type" value="Genomic_DNA"/>
</dbReference>
<comment type="caution">
    <text evidence="11">The sequence shown here is derived from an EMBL/GenBank/DDBJ whole genome shotgun (WGS) entry which is preliminary data.</text>
</comment>
<gene>
    <name evidence="11" type="ORF">PLOB_00042710</name>
</gene>
<feature type="compositionally biased region" description="Basic and acidic residues" evidence="9">
    <location>
        <begin position="185"/>
        <end position="198"/>
    </location>
</feature>
<dbReference type="PANTHER" id="PTHR31553">
    <property type="entry name" value="NF-KAPPA-B ESSENTIAL MODULATOR"/>
    <property type="match status" value="1"/>
</dbReference>
<feature type="compositionally biased region" description="Basic and acidic residues" evidence="9">
    <location>
        <begin position="55"/>
        <end position="65"/>
    </location>
</feature>
<keyword evidence="12" id="KW-1185">Reference proteome</keyword>
<evidence type="ECO:0000256" key="7">
    <source>
        <dbReference type="PROSITE-ProRule" id="PRU01142"/>
    </source>
</evidence>
<feature type="region of interest" description="Disordered" evidence="9">
    <location>
        <begin position="371"/>
        <end position="402"/>
    </location>
</feature>
<feature type="coiled-coil region" evidence="8">
    <location>
        <begin position="938"/>
        <end position="972"/>
    </location>
</feature>
<feature type="coiled-coil region" evidence="8">
    <location>
        <begin position="606"/>
        <end position="906"/>
    </location>
</feature>
<keyword evidence="4 7" id="KW-0863">Zinc-finger</keyword>
<feature type="region of interest" description="Disordered" evidence="9">
    <location>
        <begin position="179"/>
        <end position="200"/>
    </location>
</feature>
<proteinExistence type="predicted"/>
<evidence type="ECO:0000256" key="4">
    <source>
        <dbReference type="ARBA" id="ARBA00022771"/>
    </source>
</evidence>
<sequence length="1113" mass="128568">MAAMATSLPPAPPASTSLPPTLTMNSSHSSEGSSITSFVVVDESSLDEQSQISIKSEDAKEDIIAKSENSTEGGSATDQHELVERVQNLAKENEELKGLLLRNNKLLEGYFEDLAKMQKNQKHTNDHLRKGYDQAKEVVKKLREKNSCLKNELKNEQNKNLQLEEQMAKLKDTKLNESFAESDNEVSKLSHNDQDEKPNQVQSLEEEIKRLESENVTLQTSNSKLQEHIECLRVMRESDTSIEADEFGTLVSEDSLPTSPSDQVSVEVIQEKYSKLETEKEILVVDLEKIKIESEQKQQQYQKMEDDYNNLVKKLADMEQMQASEEAGKDLEQITELSQQLEIQTGVLTRLKEELESEKLENERYKRKIGELEQTKESSNTEQAVKAAEQTAQPSHEGNEGAELKEQLINMTHERDTYKKKLEEFQTHLEEAKACAEEAFGVVEDTEIREKYAKLSHQLNMYQNQEKEIQAREKAILEKEEMYRQENALFKSYHEKDKAELEEAVNKMAASQEAFEKKTSELRAQQRDNEELKKQLEKLAQERDLFKMKAEESQVKTVEEGKQTCADGDLGAKGGDDLKQKFKRVKSQLWNYQKRDGDILNRENAVLEKEEAYKKLLKDKEQLQKQLADAVVKTEALEQEKQKQEEDAQLLNRQLSETHENEMILLKEELQSKNTEVVTAKTCEDQLNATIAQLVEEKQNLATECEMQKTELAKREQETESLTKELSETHEQEVLVLKEEINSKNEAISLAQTSEEHLKAQVTQLIQENEALKMDLEQQENMYQDHLHKITQDSENQRQRRDEIIKSLQTKLSNSEGELQKTRAKHGADEKEFLKLQHEHRRVVAEYQELLDNYHATLDNNKEQERAAQTQIDNLTGQLREEDDHVQKLKEDIHIKEEELSDLRERSFHLHKLQEQFPILEHQLSVYSSDFQVEREAREKQHEEILRLRDHIEQLQRENQRLHDEMERLGHAQMEEMQRRHASFVTGPHDPQQPRGWFDGFAAALFPRGGMDMPENQRNPEVHMQPGEQTPGRGQVGGQPPVHPPGGGQEEDWICPTCRRNFPDFDNLQIHAVECGGPHPPATQEGHQCPKCMELFPDYDTLVIHVTECLDME</sequence>
<keyword evidence="2" id="KW-0963">Cytoplasm</keyword>
<feature type="region of interest" description="Disordered" evidence="9">
    <location>
        <begin position="1"/>
        <end position="80"/>
    </location>
</feature>
<evidence type="ECO:0000256" key="5">
    <source>
        <dbReference type="ARBA" id="ARBA00022833"/>
    </source>
</evidence>
<dbReference type="InterPro" id="IPR051301">
    <property type="entry name" value="Optineurin/NFkB_EssMod"/>
</dbReference>
<evidence type="ECO:0000256" key="8">
    <source>
        <dbReference type="SAM" id="Coils"/>
    </source>
</evidence>
<dbReference type="Gene3D" id="1.20.5.990">
    <property type="entry name" value="Nemo cc2-lz domain - 1d5 darpin complex"/>
    <property type="match status" value="1"/>
</dbReference>
<dbReference type="Pfam" id="PF16516">
    <property type="entry name" value="CC2-LZ"/>
    <property type="match status" value="1"/>
</dbReference>
<evidence type="ECO:0000256" key="6">
    <source>
        <dbReference type="ARBA" id="ARBA00023054"/>
    </source>
</evidence>
<reference evidence="11 12" key="1">
    <citation type="submission" date="2022-05" db="EMBL/GenBank/DDBJ databases">
        <authorList>
            <consortium name="Genoscope - CEA"/>
            <person name="William W."/>
        </authorList>
    </citation>
    <scope>NUCLEOTIDE SEQUENCE [LARGE SCALE GENOMIC DNA]</scope>
</reference>
<accession>A0ABN8MZD4</accession>
<feature type="region of interest" description="Disordered" evidence="9">
    <location>
        <begin position="1013"/>
        <end position="1048"/>
    </location>
</feature>
<comment type="subcellular location">
    <subcellularLocation>
        <location evidence="1">Cytoplasm</location>
    </subcellularLocation>
</comment>
<dbReference type="InterPro" id="IPR034735">
    <property type="entry name" value="NEMO_ZF"/>
</dbReference>
<feature type="compositionally biased region" description="Low complexity" evidence="9">
    <location>
        <begin position="1"/>
        <end position="37"/>
    </location>
</feature>
<keyword evidence="3" id="KW-0479">Metal-binding</keyword>
<dbReference type="InterPro" id="IPR032419">
    <property type="entry name" value="CC2-LZ_dom"/>
</dbReference>
<dbReference type="PROSITE" id="PS51801">
    <property type="entry name" value="ZF_CCHC_NOA"/>
    <property type="match status" value="1"/>
</dbReference>
<dbReference type="Pfam" id="PF18414">
    <property type="entry name" value="zf_C2H2_10"/>
    <property type="match status" value="1"/>
</dbReference>
<name>A0ABN8MZD4_9CNID</name>